<keyword evidence="3 6" id="KW-0653">Protein transport</keyword>
<evidence type="ECO:0000256" key="7">
    <source>
        <dbReference type="SAM" id="Coils"/>
    </source>
</evidence>
<dbReference type="GO" id="GO:0034727">
    <property type="term" value="P:piecemeal microautophagy of the nucleus"/>
    <property type="evidence" value="ECO:0007669"/>
    <property type="project" value="TreeGrafter"/>
</dbReference>
<dbReference type="GO" id="GO:1903599">
    <property type="term" value="P:positive regulation of autophagy of mitochondrion"/>
    <property type="evidence" value="ECO:0007669"/>
    <property type="project" value="UniProtKB-UniRule"/>
</dbReference>
<protein>
    <recommendedName>
        <fullName evidence="6">Autophagy-related protein 11</fullName>
    </recommendedName>
</protein>
<proteinExistence type="inferred from homology"/>
<feature type="coiled-coil region" evidence="7">
    <location>
        <begin position="679"/>
        <end position="713"/>
    </location>
</feature>
<feature type="coiled-coil region" evidence="7">
    <location>
        <begin position="742"/>
        <end position="790"/>
    </location>
</feature>
<dbReference type="InterPro" id="IPR045326">
    <property type="entry name" value="ATG17-like_dom"/>
</dbReference>
<evidence type="ECO:0000259" key="9">
    <source>
        <dbReference type="Pfam" id="PF04108"/>
    </source>
</evidence>
<dbReference type="InterPro" id="IPR040040">
    <property type="entry name" value="ATG11"/>
</dbReference>
<evidence type="ECO:0000256" key="4">
    <source>
        <dbReference type="ARBA" id="ARBA00023006"/>
    </source>
</evidence>
<comment type="subcellular location">
    <subcellularLocation>
        <location evidence="6">Preautophagosomal structure membrane</location>
        <topology evidence="6">Peripheral membrane protein</topology>
    </subcellularLocation>
    <subcellularLocation>
        <location evidence="6">Vacuole membrane</location>
        <topology evidence="6">Peripheral membrane protein</topology>
    </subcellularLocation>
    <text evidence="6">During pexophagy, accumulates in the vacuolar membrane region, where the peroxisomes contact the vacuole.</text>
</comment>
<dbReference type="AlphaFoldDB" id="A0AAD5UCP6"/>
<dbReference type="Pfam" id="PF10377">
    <property type="entry name" value="ATG11"/>
    <property type="match status" value="1"/>
</dbReference>
<keyword evidence="2 6" id="KW-0813">Transport</keyword>
<dbReference type="GO" id="GO:0000045">
    <property type="term" value="P:autophagosome assembly"/>
    <property type="evidence" value="ECO:0007669"/>
    <property type="project" value="UniProtKB-UniRule"/>
</dbReference>
<comment type="caution">
    <text evidence="11">The sequence shown here is derived from an EMBL/GenBank/DDBJ whole genome shotgun (WGS) entry which is preliminary data.</text>
</comment>
<evidence type="ECO:0000256" key="3">
    <source>
        <dbReference type="ARBA" id="ARBA00022927"/>
    </source>
</evidence>
<dbReference type="GO" id="GO:0015031">
    <property type="term" value="P:protein transport"/>
    <property type="evidence" value="ECO:0007669"/>
    <property type="project" value="UniProtKB-KW"/>
</dbReference>
<feature type="region of interest" description="Disordered" evidence="8">
    <location>
        <begin position="457"/>
        <end position="476"/>
    </location>
</feature>
<dbReference type="GO" id="GO:0019901">
    <property type="term" value="F:protein kinase binding"/>
    <property type="evidence" value="ECO:0007669"/>
    <property type="project" value="TreeGrafter"/>
</dbReference>
<dbReference type="EMBL" id="JADGKB010000087">
    <property type="protein sequence ID" value="KAJ3254343.1"/>
    <property type="molecule type" value="Genomic_DNA"/>
</dbReference>
<dbReference type="Pfam" id="PF04108">
    <property type="entry name" value="ATG17_like"/>
    <property type="match status" value="1"/>
</dbReference>
<feature type="domain" description="Autophagy protein ATG17-like" evidence="9">
    <location>
        <begin position="11"/>
        <end position="341"/>
    </location>
</feature>
<evidence type="ECO:0000256" key="1">
    <source>
        <dbReference type="ARBA" id="ARBA00009729"/>
    </source>
</evidence>
<dbReference type="GO" id="GO:0000422">
    <property type="term" value="P:autophagy of mitochondrion"/>
    <property type="evidence" value="ECO:0007669"/>
    <property type="project" value="TreeGrafter"/>
</dbReference>
<dbReference type="GO" id="GO:0060090">
    <property type="term" value="F:molecular adaptor activity"/>
    <property type="evidence" value="ECO:0007669"/>
    <property type="project" value="TreeGrafter"/>
</dbReference>
<evidence type="ECO:0000259" key="10">
    <source>
        <dbReference type="Pfam" id="PF10377"/>
    </source>
</evidence>
<dbReference type="GO" id="GO:0034045">
    <property type="term" value="C:phagophore assembly site membrane"/>
    <property type="evidence" value="ECO:0007669"/>
    <property type="project" value="UniProtKB-SubCell"/>
</dbReference>
<feature type="domain" description="Autophagy-related protein 11 C-terminal" evidence="10">
    <location>
        <begin position="931"/>
        <end position="1012"/>
    </location>
</feature>
<comment type="function">
    <text evidence="6">Involved in cytoplasm to vacuole transport (Cvt), pexophagy, mitophagy and nucleophagy. Recruits mitochondria for their selective degradation via autophagy (mitophagy) during starvation. Works as scaffold proteins that recruit ATG proteins to the pre-autophagosome (PAS), the site of vesicle/autophagosome formation. Required for the Cvt vesicles completion.</text>
</comment>
<dbReference type="GO" id="GO:1990316">
    <property type="term" value="C:Atg1/ULK1 kinase complex"/>
    <property type="evidence" value="ECO:0007669"/>
    <property type="project" value="TreeGrafter"/>
</dbReference>
<dbReference type="GO" id="GO:0005774">
    <property type="term" value="C:vacuolar membrane"/>
    <property type="evidence" value="ECO:0007669"/>
    <property type="project" value="UniProtKB-SubCell"/>
</dbReference>
<name>A0AAD5UCP6_9FUNG</name>
<evidence type="ECO:0000256" key="2">
    <source>
        <dbReference type="ARBA" id="ARBA00022448"/>
    </source>
</evidence>
<keyword evidence="6" id="KW-0472">Membrane</keyword>
<keyword evidence="5 7" id="KW-0175">Coiled coil</keyword>
<organism evidence="11 12">
    <name type="scientific">Boothiomyces macroporosus</name>
    <dbReference type="NCBI Taxonomy" id="261099"/>
    <lineage>
        <taxon>Eukaryota</taxon>
        <taxon>Fungi</taxon>
        <taxon>Fungi incertae sedis</taxon>
        <taxon>Chytridiomycota</taxon>
        <taxon>Chytridiomycota incertae sedis</taxon>
        <taxon>Chytridiomycetes</taxon>
        <taxon>Rhizophydiales</taxon>
        <taxon>Terramycetaceae</taxon>
        <taxon>Boothiomyces</taxon>
    </lineage>
</organism>
<dbReference type="Proteomes" id="UP001210925">
    <property type="component" value="Unassembled WGS sequence"/>
</dbReference>
<evidence type="ECO:0000313" key="12">
    <source>
        <dbReference type="Proteomes" id="UP001210925"/>
    </source>
</evidence>
<evidence type="ECO:0000256" key="8">
    <source>
        <dbReference type="SAM" id="MobiDB-lite"/>
    </source>
</evidence>
<gene>
    <name evidence="11" type="ORF">HK103_007225</name>
</gene>
<comment type="similarity">
    <text evidence="1 6">Belongs to the ATG11 family.</text>
</comment>
<dbReference type="InterPro" id="IPR019460">
    <property type="entry name" value="Atg11_C"/>
</dbReference>
<evidence type="ECO:0000256" key="5">
    <source>
        <dbReference type="ARBA" id="ARBA00023054"/>
    </source>
</evidence>
<dbReference type="PANTHER" id="PTHR13222:SF1">
    <property type="entry name" value="RB1-INDUCIBLE COILED-COIL PROTEIN 1"/>
    <property type="match status" value="1"/>
</dbReference>
<evidence type="ECO:0000313" key="11">
    <source>
        <dbReference type="EMBL" id="KAJ3254343.1"/>
    </source>
</evidence>
<sequence length="1015" mass="116451">MERYTYFDWKELLKIVRKHYSTCQKLLDEQLVQDKALSLAAQNLQTHSSSAIETFHAFNEHAQKEFSKHTALLQSFPADLNTLNQIPIHSSIVAESKKLDDFVPKDKLFAWVNRCQMAHEHLMVKTSQLVETMQDIKLGSDSDALKMTGIDIPKLQNLLNSVKEVIQKVEARQINFERDAIKVENVCRELQTYSDANSQKFQAIEHLYRIHLDEYIPEITQYDRYVRETVVYFSDSKVHLTQVLKGRLQTISHYQSLIASVIPTITALSNALNIQSEALLQLLHVHRMAPAWGAALVEIVRRKEYVRVFLKKAKEMADILSQFRSNEERRRETFKNEIARYIPNGLISGLDDPPPYCEISVSNTKDTLPNLVLEDITGDGISNLVFENLVSAIRNSQITHEGSVGSDSISKLQATMLKMVPQVDNIAVDFEKIVTKSNLTDRARKLEEENKKLKQQLSASRMGDIVSPIDQKVPNKGSEQLNHYRKQEDTIKIYEDRIKSLELLLQENYHKSQDDPLDLAKQTQLENALEKEKTKSNTLQQQINQLMQENKKLNTQLEQEQSKSATALSEKKELESLYIASLRNNENLNNTLNDIRNEKEQQKKLLFEVTTHLSSCLNTLKSTDDSVVHFDSILIPDSIHADNLRQLMRKVEDDVISQMALLASYKASLSDSVGASNEAQTVANEIVTLLQKINDLENQLRENEVELTRVQAHEAVLEAECNSVNILLEKKSEIEVKQKEELTALISEITAQKESIEKFEAKVTELEDSLHESKNNNADLEKKLQEQHFKVVNNPEVNALQTLVHEKDSKLIAYKNAVEDWAIVARLCIEQFEIQYTQWNALDSLLKSPSNAYKLKFSDVLDIDIETFPEDLDQYLTATNSLMKSIYDKAMQISSVSPANTITEFKESYNFFKTEIYRRISFQRQVRVNCRFQPNDLCLFVPTKNPKVWAAFHVDSPNYFLDISSHNGFQSRYKKREWILAFLIKVDSQTAGDSDDSYGLAKGTKYYICSAKPWL</sequence>
<reference evidence="11" key="1">
    <citation type="submission" date="2020-05" db="EMBL/GenBank/DDBJ databases">
        <title>Phylogenomic resolution of chytrid fungi.</title>
        <authorList>
            <person name="Stajich J.E."/>
            <person name="Amses K."/>
            <person name="Simmons R."/>
            <person name="Seto K."/>
            <person name="Myers J."/>
            <person name="Bonds A."/>
            <person name="Quandt C.A."/>
            <person name="Barry K."/>
            <person name="Liu P."/>
            <person name="Grigoriev I."/>
            <person name="Longcore J.E."/>
            <person name="James T.Y."/>
        </authorList>
    </citation>
    <scope>NUCLEOTIDE SEQUENCE</scope>
    <source>
        <strain evidence="11">PLAUS21</strain>
    </source>
</reference>
<keyword evidence="4 6" id="KW-0072">Autophagy</keyword>
<evidence type="ECO:0000256" key="6">
    <source>
        <dbReference type="RuleBase" id="RU367075"/>
    </source>
</evidence>
<dbReference type="GO" id="GO:0061709">
    <property type="term" value="P:reticulophagy"/>
    <property type="evidence" value="ECO:0007669"/>
    <property type="project" value="TreeGrafter"/>
</dbReference>
<comment type="subunit">
    <text evidence="6">Homodimer.</text>
</comment>
<dbReference type="PANTHER" id="PTHR13222">
    <property type="entry name" value="RB1-INDUCIBLE COILED-COIL"/>
    <property type="match status" value="1"/>
</dbReference>
<keyword evidence="6" id="KW-0926">Vacuole</keyword>
<dbReference type="GO" id="GO:0034517">
    <property type="term" value="P:ribophagy"/>
    <property type="evidence" value="ECO:0007669"/>
    <property type="project" value="TreeGrafter"/>
</dbReference>
<accession>A0AAD5UCP6</accession>
<keyword evidence="12" id="KW-1185">Reference proteome</keyword>